<dbReference type="InterPro" id="IPR000175">
    <property type="entry name" value="Na/ntran_symport"/>
</dbReference>
<accession>A0A7W4ZCQ9</accession>
<dbReference type="GO" id="GO:0016020">
    <property type="term" value="C:membrane"/>
    <property type="evidence" value="ECO:0007669"/>
    <property type="project" value="UniProtKB-SubCell"/>
</dbReference>
<evidence type="ECO:0000256" key="3">
    <source>
        <dbReference type="ARBA" id="ARBA00022692"/>
    </source>
</evidence>
<dbReference type="Proteomes" id="UP000535937">
    <property type="component" value="Unassembled WGS sequence"/>
</dbReference>
<evidence type="ECO:0000313" key="8">
    <source>
        <dbReference type="EMBL" id="MBB3063580.1"/>
    </source>
</evidence>
<keyword evidence="5 7" id="KW-0472">Membrane</keyword>
<organism evidence="8 9">
    <name type="scientific">Microbulbifer rhizosphaerae</name>
    <dbReference type="NCBI Taxonomy" id="1562603"/>
    <lineage>
        <taxon>Bacteria</taxon>
        <taxon>Pseudomonadati</taxon>
        <taxon>Pseudomonadota</taxon>
        <taxon>Gammaproteobacteria</taxon>
        <taxon>Cellvibrionales</taxon>
        <taxon>Microbulbiferaceae</taxon>
        <taxon>Microbulbifer</taxon>
    </lineage>
</organism>
<evidence type="ECO:0000256" key="5">
    <source>
        <dbReference type="ARBA" id="ARBA00023136"/>
    </source>
</evidence>
<feature type="transmembrane region" description="Helical" evidence="7">
    <location>
        <begin position="34"/>
        <end position="51"/>
    </location>
</feature>
<dbReference type="Pfam" id="PF00209">
    <property type="entry name" value="SNF"/>
    <property type="match status" value="2"/>
</dbReference>
<feature type="transmembrane region" description="Helical" evidence="7">
    <location>
        <begin position="171"/>
        <end position="190"/>
    </location>
</feature>
<evidence type="ECO:0000256" key="1">
    <source>
        <dbReference type="ARBA" id="ARBA00004141"/>
    </source>
</evidence>
<keyword evidence="2" id="KW-0813">Transport</keyword>
<dbReference type="CDD" id="cd10336">
    <property type="entry name" value="SLC6sbd_Tyt1-Like"/>
    <property type="match status" value="1"/>
</dbReference>
<dbReference type="SUPFAM" id="SSF161070">
    <property type="entry name" value="SNF-like"/>
    <property type="match status" value="1"/>
</dbReference>
<dbReference type="PROSITE" id="PS50267">
    <property type="entry name" value="NA_NEUROTRAN_SYMP_3"/>
    <property type="match status" value="1"/>
</dbReference>
<feature type="region of interest" description="Disordered" evidence="6">
    <location>
        <begin position="1"/>
        <end position="25"/>
    </location>
</feature>
<feature type="transmembrane region" description="Helical" evidence="7">
    <location>
        <begin position="117"/>
        <end position="142"/>
    </location>
</feature>
<dbReference type="AlphaFoldDB" id="A0A7W4ZCQ9"/>
<dbReference type="NCBIfam" id="NF037979">
    <property type="entry name" value="Na_transp"/>
    <property type="match status" value="1"/>
</dbReference>
<dbReference type="PANTHER" id="PTHR42948">
    <property type="entry name" value="TRANSPORTER"/>
    <property type="match status" value="1"/>
</dbReference>
<proteinExistence type="predicted"/>
<feature type="transmembrane region" description="Helical" evidence="7">
    <location>
        <begin position="275"/>
        <end position="300"/>
    </location>
</feature>
<evidence type="ECO:0000256" key="4">
    <source>
        <dbReference type="ARBA" id="ARBA00022989"/>
    </source>
</evidence>
<evidence type="ECO:0000256" key="2">
    <source>
        <dbReference type="ARBA" id="ARBA00022448"/>
    </source>
</evidence>
<dbReference type="InterPro" id="IPR037272">
    <property type="entry name" value="SNS_sf"/>
</dbReference>
<evidence type="ECO:0000256" key="6">
    <source>
        <dbReference type="SAM" id="MobiDB-lite"/>
    </source>
</evidence>
<dbReference type="EMBL" id="JACHWZ010000037">
    <property type="protein sequence ID" value="MBB3063580.1"/>
    <property type="molecule type" value="Genomic_DNA"/>
</dbReference>
<sequence>MITLNAGRSAESIQPTHSDIPDDKSANAGWSSRAAFIFASIGFAVGLGNIWRFPYMVGENGGSAFVLVYLLCVFIIGMPILIAELTIGRIGRGSCTGAVLQTALQENRSPRWKGVGYINMLAAFLVTLIYSGIVGWVLYYLYKSVSVGFGSFDAAMSSAAYQAMLQDNAVMIFWCWTGLAITAGIAFLGLKAGVERAVSVMIPLLIVVMVLLAGYGMLSEGFAPAVSYLFEPDFSKINGAVFLAAIGQAFFSIGVGLAAMMTYGSYLPKSFNIPAGAGIIIAADTVIALLAGVVIFPLVFTR</sequence>
<dbReference type="PANTHER" id="PTHR42948:SF1">
    <property type="entry name" value="TRANSPORTER"/>
    <property type="match status" value="1"/>
</dbReference>
<name>A0A7W4ZCQ9_9GAMM</name>
<feature type="transmembrane region" description="Helical" evidence="7">
    <location>
        <begin position="197"/>
        <end position="217"/>
    </location>
</feature>
<keyword evidence="3 7" id="KW-0812">Transmembrane</keyword>
<evidence type="ECO:0000313" key="9">
    <source>
        <dbReference type="Proteomes" id="UP000535937"/>
    </source>
</evidence>
<feature type="transmembrane region" description="Helical" evidence="7">
    <location>
        <begin position="63"/>
        <end position="83"/>
    </location>
</feature>
<protein>
    <submittedName>
        <fullName evidence="8">SNF family Na+-dependent transporter</fullName>
    </submittedName>
</protein>
<comment type="subcellular location">
    <subcellularLocation>
        <location evidence="1">Membrane</location>
        <topology evidence="1">Multi-pass membrane protein</topology>
    </subcellularLocation>
</comment>
<dbReference type="InterPro" id="IPR047218">
    <property type="entry name" value="YocR/YhdH-like"/>
</dbReference>
<keyword evidence="4 7" id="KW-1133">Transmembrane helix</keyword>
<comment type="caution">
    <text evidence="8">The sequence shown here is derived from an EMBL/GenBank/DDBJ whole genome shotgun (WGS) entry which is preliminary data.</text>
</comment>
<dbReference type="PRINTS" id="PR00176">
    <property type="entry name" value="NANEUSMPORT"/>
</dbReference>
<gene>
    <name evidence="8" type="ORF">FHS09_004440</name>
</gene>
<feature type="transmembrane region" description="Helical" evidence="7">
    <location>
        <begin position="237"/>
        <end position="263"/>
    </location>
</feature>
<reference evidence="8 9" key="1">
    <citation type="submission" date="2020-08" db="EMBL/GenBank/DDBJ databases">
        <title>Genomic Encyclopedia of Type Strains, Phase III (KMG-III): the genomes of soil and plant-associated and newly described type strains.</title>
        <authorList>
            <person name="Whitman W."/>
        </authorList>
    </citation>
    <scope>NUCLEOTIDE SEQUENCE [LARGE SCALE GENOMIC DNA]</scope>
    <source>
        <strain evidence="8 9">CECT 8799</strain>
    </source>
</reference>
<dbReference type="RefSeq" id="WP_183463881.1">
    <property type="nucleotide sequence ID" value="NZ_JACHWZ010000037.1"/>
</dbReference>
<keyword evidence="9" id="KW-1185">Reference proteome</keyword>
<evidence type="ECO:0000256" key="7">
    <source>
        <dbReference type="SAM" id="Phobius"/>
    </source>
</evidence>